<protein>
    <submittedName>
        <fullName evidence="2">Uncharacterized protein</fullName>
    </submittedName>
</protein>
<accession>A0A5B7CH78</accession>
<proteinExistence type="predicted"/>
<dbReference type="AlphaFoldDB" id="A0A5B7CH78"/>
<gene>
    <name evidence="2" type="ORF">E2C01_001655</name>
</gene>
<keyword evidence="3" id="KW-1185">Reference proteome</keyword>
<feature type="region of interest" description="Disordered" evidence="1">
    <location>
        <begin position="68"/>
        <end position="106"/>
    </location>
</feature>
<dbReference type="Proteomes" id="UP000324222">
    <property type="component" value="Unassembled WGS sequence"/>
</dbReference>
<organism evidence="2 3">
    <name type="scientific">Portunus trituberculatus</name>
    <name type="common">Swimming crab</name>
    <name type="synonym">Neptunus trituberculatus</name>
    <dbReference type="NCBI Taxonomy" id="210409"/>
    <lineage>
        <taxon>Eukaryota</taxon>
        <taxon>Metazoa</taxon>
        <taxon>Ecdysozoa</taxon>
        <taxon>Arthropoda</taxon>
        <taxon>Crustacea</taxon>
        <taxon>Multicrustacea</taxon>
        <taxon>Malacostraca</taxon>
        <taxon>Eumalacostraca</taxon>
        <taxon>Eucarida</taxon>
        <taxon>Decapoda</taxon>
        <taxon>Pleocyemata</taxon>
        <taxon>Brachyura</taxon>
        <taxon>Eubrachyura</taxon>
        <taxon>Portunoidea</taxon>
        <taxon>Portunidae</taxon>
        <taxon>Portuninae</taxon>
        <taxon>Portunus</taxon>
    </lineage>
</organism>
<name>A0A5B7CH78_PORTR</name>
<comment type="caution">
    <text evidence="2">The sequence shown here is derived from an EMBL/GenBank/DDBJ whole genome shotgun (WGS) entry which is preliminary data.</text>
</comment>
<reference evidence="2 3" key="1">
    <citation type="submission" date="2019-05" db="EMBL/GenBank/DDBJ databases">
        <title>Another draft genome of Portunus trituberculatus and its Hox gene families provides insights of decapod evolution.</title>
        <authorList>
            <person name="Jeong J.-H."/>
            <person name="Song I."/>
            <person name="Kim S."/>
            <person name="Choi T."/>
            <person name="Kim D."/>
            <person name="Ryu S."/>
            <person name="Kim W."/>
        </authorList>
    </citation>
    <scope>NUCLEOTIDE SEQUENCE [LARGE SCALE GENOMIC DNA]</scope>
    <source>
        <tissue evidence="2">Muscle</tissue>
    </source>
</reference>
<evidence type="ECO:0000313" key="3">
    <source>
        <dbReference type="Proteomes" id="UP000324222"/>
    </source>
</evidence>
<evidence type="ECO:0000313" key="2">
    <source>
        <dbReference type="EMBL" id="MPC09052.1"/>
    </source>
</evidence>
<feature type="compositionally biased region" description="Basic and acidic residues" evidence="1">
    <location>
        <begin position="70"/>
        <end position="91"/>
    </location>
</feature>
<evidence type="ECO:0000256" key="1">
    <source>
        <dbReference type="SAM" id="MobiDB-lite"/>
    </source>
</evidence>
<sequence>MGPLRQASSSSLSDTHSCGQRCRAGAALIPSLFPLPDHQRTEHVGAARRHSHGHCQYLQSLRQWKGGGRCGREGGRKGGKVQREGGWEGRQRRGSCLRGGRGSDEGRNARREVVIPMKRFSFIDLISGIDFASRKHPHQQPCRLRVKATSPLRALYTIAFIHSTSLPHLPNKSGRLAGKASDHPRFPFRRNALSRRHRQASFLNAAARARRGYPMARAGRIERA</sequence>
<dbReference type="EMBL" id="VSRR010000053">
    <property type="protein sequence ID" value="MPC09052.1"/>
    <property type="molecule type" value="Genomic_DNA"/>
</dbReference>